<protein>
    <submittedName>
        <fullName evidence="2">Uncharacterized protein</fullName>
    </submittedName>
</protein>
<dbReference type="Proteomes" id="UP001595898">
    <property type="component" value="Unassembled WGS sequence"/>
</dbReference>
<dbReference type="RefSeq" id="WP_250141975.1">
    <property type="nucleotide sequence ID" value="NZ_JALIQP010000005.1"/>
</dbReference>
<gene>
    <name evidence="2" type="ORF">ACFO5R_18905</name>
</gene>
<evidence type="ECO:0000313" key="2">
    <source>
        <dbReference type="EMBL" id="MFC4544002.1"/>
    </source>
</evidence>
<comment type="caution">
    <text evidence="2">The sequence shown here is derived from an EMBL/GenBank/DDBJ whole genome shotgun (WGS) entry which is preliminary data.</text>
</comment>
<dbReference type="EMBL" id="JBHSFA010000009">
    <property type="protein sequence ID" value="MFC4544002.1"/>
    <property type="molecule type" value="Genomic_DNA"/>
</dbReference>
<dbReference type="AlphaFoldDB" id="A0ABD5PTV9"/>
<keyword evidence="3" id="KW-1185">Reference proteome</keyword>
<evidence type="ECO:0000256" key="1">
    <source>
        <dbReference type="SAM" id="MobiDB-lite"/>
    </source>
</evidence>
<reference evidence="2 3" key="1">
    <citation type="journal article" date="2019" name="Int. J. Syst. Evol. Microbiol.">
        <title>The Global Catalogue of Microorganisms (GCM) 10K type strain sequencing project: providing services to taxonomists for standard genome sequencing and annotation.</title>
        <authorList>
            <consortium name="The Broad Institute Genomics Platform"/>
            <consortium name="The Broad Institute Genome Sequencing Center for Infectious Disease"/>
            <person name="Wu L."/>
            <person name="Ma J."/>
        </authorList>
    </citation>
    <scope>NUCLEOTIDE SEQUENCE [LARGE SCALE GENOMIC DNA]</scope>
    <source>
        <strain evidence="2 3">WLHS5</strain>
    </source>
</reference>
<evidence type="ECO:0000313" key="3">
    <source>
        <dbReference type="Proteomes" id="UP001595898"/>
    </source>
</evidence>
<name>A0ABD5PTV9_9EURY</name>
<organism evidence="2 3">
    <name type="scientific">Halosolutus amylolyticus</name>
    <dbReference type="NCBI Taxonomy" id="2932267"/>
    <lineage>
        <taxon>Archaea</taxon>
        <taxon>Methanobacteriati</taxon>
        <taxon>Methanobacteriota</taxon>
        <taxon>Stenosarchaea group</taxon>
        <taxon>Halobacteria</taxon>
        <taxon>Halobacteriales</taxon>
        <taxon>Natrialbaceae</taxon>
        <taxon>Halosolutus</taxon>
    </lineage>
</organism>
<sequence>MVRYPLEVSTRLVSHARTAFSFGETPDDRTPASGVDRDKRTERRRSPRILELDGEELPDDLDDFEGVIGLLRAEEDSDLIKEFERAVRDADPDRIRRVHKRLETAARTENEDSGAVADLTYHSEPVISELGLETESAVAADFAAFTGGDLDRDAFEVREYAATDDAEYEYQVVVVSPTKSEAERDAAALAPETVQEPSLKVQPSEASAVTLVAAGAVLGAAAVYSSGSADNAVNELDSRSVAAVEEGASVDALVDTRKQLHG</sequence>
<feature type="region of interest" description="Disordered" evidence="1">
    <location>
        <begin position="21"/>
        <end position="52"/>
    </location>
</feature>
<accession>A0ABD5PTV9</accession>
<feature type="compositionally biased region" description="Basic and acidic residues" evidence="1">
    <location>
        <begin position="26"/>
        <end position="41"/>
    </location>
</feature>
<proteinExistence type="predicted"/>